<dbReference type="SUPFAM" id="SSF89550">
    <property type="entry name" value="PHP domain-like"/>
    <property type="match status" value="1"/>
</dbReference>
<evidence type="ECO:0000313" key="3">
    <source>
        <dbReference type="Proteomes" id="UP000001661"/>
    </source>
</evidence>
<reference evidence="2 3" key="1">
    <citation type="journal article" date="2010" name="Stand. Genomic Sci.">
        <title>Complete genome sequence of Acetohalobium arabaticum type strain (Z-7288).</title>
        <authorList>
            <person name="Sikorski J."/>
            <person name="Lapidus A."/>
            <person name="Chertkov O."/>
            <person name="Lucas S."/>
            <person name="Copeland A."/>
            <person name="Glavina Del Rio T."/>
            <person name="Nolan M."/>
            <person name="Tice H."/>
            <person name="Cheng J.F."/>
            <person name="Han C."/>
            <person name="Brambilla E."/>
            <person name="Pitluck S."/>
            <person name="Liolios K."/>
            <person name="Ivanova N."/>
            <person name="Mavromatis K."/>
            <person name="Mikhailova N."/>
            <person name="Pati A."/>
            <person name="Bruce D."/>
            <person name="Detter C."/>
            <person name="Tapia R."/>
            <person name="Goodwin L."/>
            <person name="Chen A."/>
            <person name="Palaniappan K."/>
            <person name="Land M."/>
            <person name="Hauser L."/>
            <person name="Chang Y.J."/>
            <person name="Jeffries C.D."/>
            <person name="Rohde M."/>
            <person name="Goker M."/>
            <person name="Spring S."/>
            <person name="Woyke T."/>
            <person name="Bristow J."/>
            <person name="Eisen J.A."/>
            <person name="Markowitz V."/>
            <person name="Hugenholtz P."/>
            <person name="Kyrpides N.C."/>
            <person name="Klenk H.P."/>
        </authorList>
    </citation>
    <scope>NUCLEOTIDE SEQUENCE [LARGE SCALE GENOMIC DNA]</scope>
    <source>
        <strain evidence="3">ATCC 49924 / DSM 5501 / Z-7288</strain>
    </source>
</reference>
<dbReference type="SMART" id="SM00481">
    <property type="entry name" value="POLIIIAc"/>
    <property type="match status" value="1"/>
</dbReference>
<dbReference type="EMBL" id="CP002105">
    <property type="protein sequence ID" value="ADL11770.1"/>
    <property type="molecule type" value="Genomic_DNA"/>
</dbReference>
<proteinExistence type="predicted"/>
<dbReference type="Gene3D" id="1.10.150.650">
    <property type="match status" value="1"/>
</dbReference>
<dbReference type="InterPro" id="IPR052018">
    <property type="entry name" value="PHP_domain"/>
</dbReference>
<sequence>MRNVDLHLHTTASDGSYTPEELVEKAVGMGLETIAVTDHDTVGGVAPALTAAKEVDLEVIPGVEFTTYVGQEEVHILGYYFDYLDQNFLMELTKLKEARENRGKKIVEKLNKLGLELEWKSVIEVAGSGAVGRPHIARALVNEGYVADVSAAFEDYLGDRGPAYVPKTQLTPQDAIEAINEAGGVAVLAHPGHLSTNELIVEIIEAGIDGIEAYYSGHDEEETKQYIKLANRYDLIITGGSDCHGPKIKEGILLGTVDIPDNVIDNLKVAYRNRYNIESIDFKKYLKVYPETSGLYPEKLQEIGEKYHDKGYLTKEELYELAYLNSTRSSYHVKKNSPDRVKKITEIVYNLADEFSQLTLLTGLLGVGIPTASAILTSLDEASHTVIDTRVWATLYQMGYFDTKKESFSADDYIRIINIVRRLANETDLTTAEIGYALFAYDVEHREGTLH</sequence>
<dbReference type="CDD" id="cd07438">
    <property type="entry name" value="PHP_HisPPase_AMP"/>
    <property type="match status" value="1"/>
</dbReference>
<dbReference type="GO" id="GO:0004534">
    <property type="term" value="F:5'-3' RNA exonuclease activity"/>
    <property type="evidence" value="ECO:0007669"/>
    <property type="project" value="TreeGrafter"/>
</dbReference>
<dbReference type="HOGENOM" id="CLU_606396_0_0_9"/>
<dbReference type="InterPro" id="IPR003141">
    <property type="entry name" value="Pol/His_phosphatase_N"/>
</dbReference>
<gene>
    <name evidence="2" type="ordered locus">Acear_0219</name>
</gene>
<dbReference type="RefSeq" id="WP_013277216.1">
    <property type="nucleotide sequence ID" value="NC_014378.1"/>
</dbReference>
<dbReference type="AlphaFoldDB" id="D9QTK6"/>
<feature type="domain" description="Polymerase/histidinol phosphatase N-terminal" evidence="1">
    <location>
        <begin position="4"/>
        <end position="69"/>
    </location>
</feature>
<keyword evidence="3" id="KW-1185">Reference proteome</keyword>
<dbReference type="GO" id="GO:0035312">
    <property type="term" value="F:5'-3' DNA exonuclease activity"/>
    <property type="evidence" value="ECO:0007669"/>
    <property type="project" value="TreeGrafter"/>
</dbReference>
<evidence type="ECO:0000313" key="2">
    <source>
        <dbReference type="EMBL" id="ADL11770.1"/>
    </source>
</evidence>
<dbReference type="KEGG" id="aar:Acear_0219"/>
<dbReference type="InterPro" id="IPR016195">
    <property type="entry name" value="Pol/histidinol_Pase-like"/>
</dbReference>
<dbReference type="eggNOG" id="COG0613">
    <property type="taxonomic scope" value="Bacteria"/>
</dbReference>
<organism evidence="2 3">
    <name type="scientific">Acetohalobium arabaticum (strain ATCC 49924 / DSM 5501 / Z-7288)</name>
    <dbReference type="NCBI Taxonomy" id="574087"/>
    <lineage>
        <taxon>Bacteria</taxon>
        <taxon>Bacillati</taxon>
        <taxon>Bacillota</taxon>
        <taxon>Clostridia</taxon>
        <taxon>Halanaerobiales</taxon>
        <taxon>Halobacteroidaceae</taxon>
        <taxon>Acetohalobium</taxon>
    </lineage>
</organism>
<dbReference type="Gene3D" id="3.20.20.140">
    <property type="entry name" value="Metal-dependent hydrolases"/>
    <property type="match status" value="1"/>
</dbReference>
<accession>D9QTK6</accession>
<dbReference type="Pfam" id="PF02811">
    <property type="entry name" value="PHP"/>
    <property type="match status" value="1"/>
</dbReference>
<name>D9QTK6_ACEAZ</name>
<evidence type="ECO:0000259" key="1">
    <source>
        <dbReference type="SMART" id="SM00481"/>
    </source>
</evidence>
<dbReference type="PANTHER" id="PTHR42924:SF3">
    <property type="entry name" value="POLYMERASE_HISTIDINOL PHOSPHATASE N-TERMINAL DOMAIN-CONTAINING PROTEIN"/>
    <property type="match status" value="1"/>
</dbReference>
<protein>
    <submittedName>
        <fullName evidence="2">PHP domain protein</fullName>
    </submittedName>
</protein>
<dbReference type="PANTHER" id="PTHR42924">
    <property type="entry name" value="EXONUCLEASE"/>
    <property type="match status" value="1"/>
</dbReference>
<dbReference type="Proteomes" id="UP000001661">
    <property type="component" value="Chromosome"/>
</dbReference>
<dbReference type="STRING" id="574087.Acear_0219"/>
<dbReference type="InterPro" id="IPR004013">
    <property type="entry name" value="PHP_dom"/>
</dbReference>